<organism evidence="11">
    <name type="scientific">Tetraselmis chuii</name>
    <dbReference type="NCBI Taxonomy" id="63592"/>
    <lineage>
        <taxon>Eukaryota</taxon>
        <taxon>Viridiplantae</taxon>
        <taxon>Chlorophyta</taxon>
        <taxon>core chlorophytes</taxon>
        <taxon>Chlorodendrophyceae</taxon>
        <taxon>Chlorodendrales</taxon>
        <taxon>Chlorodendraceae</taxon>
        <taxon>Tetraselmis</taxon>
    </lineage>
</organism>
<evidence type="ECO:0000256" key="8">
    <source>
        <dbReference type="SAM" id="MobiDB-lite"/>
    </source>
</evidence>
<dbReference type="PANTHER" id="PTHR46267">
    <property type="entry name" value="SINGLE MYB HISTONE 4"/>
    <property type="match status" value="1"/>
</dbReference>
<keyword evidence="4" id="KW-0805">Transcription regulation</keyword>
<keyword evidence="3" id="KW-0158">Chromosome</keyword>
<dbReference type="InterPro" id="IPR017930">
    <property type="entry name" value="Myb_dom"/>
</dbReference>
<dbReference type="GO" id="GO:0003691">
    <property type="term" value="F:double-stranded telomeric DNA binding"/>
    <property type="evidence" value="ECO:0007669"/>
    <property type="project" value="InterPro"/>
</dbReference>
<proteinExistence type="predicted"/>
<dbReference type="GO" id="GO:0005694">
    <property type="term" value="C:chromosome"/>
    <property type="evidence" value="ECO:0007669"/>
    <property type="project" value="UniProtKB-SubCell"/>
</dbReference>
<evidence type="ECO:0008006" key="12">
    <source>
        <dbReference type="Google" id="ProtNLM"/>
    </source>
</evidence>
<name>A0A7S1X5H4_9CHLO</name>
<accession>A0A7S1X5H4</accession>
<dbReference type="AlphaFoldDB" id="A0A7S1X5H4"/>
<feature type="region of interest" description="Disordered" evidence="8">
    <location>
        <begin position="315"/>
        <end position="346"/>
    </location>
</feature>
<evidence type="ECO:0000259" key="9">
    <source>
        <dbReference type="PROSITE" id="PS50090"/>
    </source>
</evidence>
<dbReference type="CDD" id="cd11660">
    <property type="entry name" value="SANT_TRF"/>
    <property type="match status" value="1"/>
</dbReference>
<reference evidence="11" key="1">
    <citation type="submission" date="2021-01" db="EMBL/GenBank/DDBJ databases">
        <authorList>
            <person name="Corre E."/>
            <person name="Pelletier E."/>
            <person name="Niang G."/>
            <person name="Scheremetjew M."/>
            <person name="Finn R."/>
            <person name="Kale V."/>
            <person name="Holt S."/>
            <person name="Cochrane G."/>
            <person name="Meng A."/>
            <person name="Brown T."/>
            <person name="Cohen L."/>
        </authorList>
    </citation>
    <scope>NUCLEOTIDE SEQUENCE</scope>
    <source>
        <strain evidence="11">PLY429</strain>
    </source>
</reference>
<gene>
    <name evidence="11" type="ORF">TCHU04912_LOCUS11842</name>
</gene>
<dbReference type="PANTHER" id="PTHR46267:SF15">
    <property type="entry name" value="WINGED HELIX-TURN-HELIX TRANSCRIPTION REPRESSOR DNA-BINDING PROTEIN-RELATED"/>
    <property type="match status" value="1"/>
</dbReference>
<feature type="domain" description="Myb-like" evidence="9">
    <location>
        <begin position="4"/>
        <end position="61"/>
    </location>
</feature>
<dbReference type="InterPro" id="IPR001005">
    <property type="entry name" value="SANT/Myb"/>
</dbReference>
<dbReference type="EMBL" id="HBGG01022793">
    <property type="protein sequence ID" value="CAD9209603.1"/>
    <property type="molecule type" value="Transcribed_RNA"/>
</dbReference>
<evidence type="ECO:0000256" key="3">
    <source>
        <dbReference type="ARBA" id="ARBA00022454"/>
    </source>
</evidence>
<feature type="domain" description="HTH myb-type" evidence="10">
    <location>
        <begin position="1"/>
        <end position="65"/>
    </location>
</feature>
<comment type="subcellular location">
    <subcellularLocation>
        <location evidence="1">Chromosome</location>
    </subcellularLocation>
    <subcellularLocation>
        <location evidence="2">Nucleus</location>
        <location evidence="2">Nucleolus</location>
    </subcellularLocation>
</comment>
<dbReference type="PROSITE" id="PS51294">
    <property type="entry name" value="HTH_MYB"/>
    <property type="match status" value="1"/>
</dbReference>
<keyword evidence="6" id="KW-0804">Transcription</keyword>
<evidence type="ECO:0000256" key="2">
    <source>
        <dbReference type="ARBA" id="ARBA00004604"/>
    </source>
</evidence>
<evidence type="ECO:0000256" key="1">
    <source>
        <dbReference type="ARBA" id="ARBA00004286"/>
    </source>
</evidence>
<dbReference type="Gene3D" id="1.10.246.220">
    <property type="match status" value="1"/>
</dbReference>
<evidence type="ECO:0000256" key="5">
    <source>
        <dbReference type="ARBA" id="ARBA00023125"/>
    </source>
</evidence>
<protein>
    <recommendedName>
        <fullName evidence="12">MYB transcription factor</fullName>
    </recommendedName>
</protein>
<dbReference type="FunFam" id="1.10.10.60:FF:000168">
    <property type="entry name" value="Telomere repeat-binding factor 1"/>
    <property type="match status" value="1"/>
</dbReference>
<dbReference type="SMART" id="SM00717">
    <property type="entry name" value="SANT"/>
    <property type="match status" value="1"/>
</dbReference>
<keyword evidence="7" id="KW-0539">Nucleus</keyword>
<dbReference type="GO" id="GO:0005730">
    <property type="term" value="C:nucleolus"/>
    <property type="evidence" value="ECO:0007669"/>
    <property type="project" value="UniProtKB-SubCell"/>
</dbReference>
<evidence type="ECO:0000259" key="10">
    <source>
        <dbReference type="PROSITE" id="PS51294"/>
    </source>
</evidence>
<dbReference type="InterPro" id="IPR009057">
    <property type="entry name" value="Homeodomain-like_sf"/>
</dbReference>
<evidence type="ECO:0000313" key="11">
    <source>
        <dbReference type="EMBL" id="CAD9209603.1"/>
    </source>
</evidence>
<dbReference type="InterPro" id="IPR044597">
    <property type="entry name" value="SMH1-6"/>
</dbReference>
<dbReference type="PROSITE" id="PS50090">
    <property type="entry name" value="MYB_LIKE"/>
    <property type="match status" value="1"/>
</dbReference>
<evidence type="ECO:0000256" key="6">
    <source>
        <dbReference type="ARBA" id="ARBA00023163"/>
    </source>
</evidence>
<evidence type="ECO:0000256" key="4">
    <source>
        <dbReference type="ARBA" id="ARBA00023015"/>
    </source>
</evidence>
<evidence type="ECO:0000256" key="7">
    <source>
        <dbReference type="ARBA" id="ARBA00023242"/>
    </source>
</evidence>
<dbReference type="Pfam" id="PF00249">
    <property type="entry name" value="Myb_DNA-binding"/>
    <property type="match status" value="1"/>
</dbReference>
<sequence length="528" mass="56314">MSCKRKRGYSRWTEEEETALRVGVTRYGEGKWKRILCDPELAKFFVDRSNVDLKDKWRTLLCADKARPGASPCVSDDTMHRESHEQQAACAETAKKPSQAGKSTPESRHALEVAVHPVYNEMEKGLTAALMAAKRRHQGTTGERAAALLQSELMLEVWKVLNGHEAAVLLRHVKQAKGAQSSGEVVGLSGLRRRVAFSSGNAQPCGVADFYLAVMALIRSAQGMQGLDSSEAAQLVDFQTFARRQFEVLCSIDDSCASGLGCLRQDEEADAGAEAEPRLLMRRKRTKAVQPVANPKREVAEELFAADVLQMIREGPPSKSASKTSMEKQGGGEPNSACEASSRRQTEPAAVRLPLLQPLSSCGASMYVPPGCGLVPTAVSAAMDKASELLNNSGSTLLPVKDLLRAESSQPPPPSTSSCPILPVVGLNLLSSATPNAPASLPLTLPMGSTGCAPPNGSFPLPFGTCGGPTLLGPQLSIPQQLLGRPVGLEQSKAPQLLMPMVPAGAEAWYPAYMAWVYSAMAHTAGCT</sequence>
<keyword evidence="5" id="KW-0238">DNA-binding</keyword>
<dbReference type="SUPFAM" id="SSF46689">
    <property type="entry name" value="Homeodomain-like"/>
    <property type="match status" value="1"/>
</dbReference>